<organism evidence="1 4">
    <name type="scientific">Microbulbifer hydrolyticus</name>
    <dbReference type="NCBI Taxonomy" id="48074"/>
    <lineage>
        <taxon>Bacteria</taxon>
        <taxon>Pseudomonadati</taxon>
        <taxon>Pseudomonadota</taxon>
        <taxon>Gammaproteobacteria</taxon>
        <taxon>Cellvibrionales</taxon>
        <taxon>Microbulbiferaceae</taxon>
        <taxon>Microbulbifer</taxon>
    </lineage>
</organism>
<dbReference type="SUPFAM" id="SSF52038">
    <property type="entry name" value="Barstar-related"/>
    <property type="match status" value="1"/>
</dbReference>
<sequence length="173" mass="20108">MAFENFPPEQKNQWCNLDASGKTKWLDLARKRWFRESKNHYIAEKGRTIELPGELIRCELDFYCAIGEAVNGPGGYFGAWFHGFDDCLFGGFGLEIPYEIIWKNSKLSKRHLDSNALEAWLQEDMDQDDEEWAREVRESWQGAETLFDVLVEAIGSVPVRFRKPEEAVKLTLR</sequence>
<dbReference type="OrthoDB" id="8859549at2"/>
<name>A0A6P1T781_9GAMM</name>
<dbReference type="EMBL" id="JACHHR010000006">
    <property type="protein sequence ID" value="MBB5213118.1"/>
    <property type="molecule type" value="Genomic_DNA"/>
</dbReference>
<proteinExistence type="predicted"/>
<dbReference type="AlphaFoldDB" id="A0A6P1T781"/>
<evidence type="ECO:0000313" key="3">
    <source>
        <dbReference type="Proteomes" id="UP000464675"/>
    </source>
</evidence>
<reference evidence="1 4" key="2">
    <citation type="submission" date="2020-08" db="EMBL/GenBank/DDBJ databases">
        <title>Genomic Encyclopedia of Type Strains, Phase IV (KMG-IV): sequencing the most valuable type-strain genomes for metagenomic binning, comparative biology and taxonomic classification.</title>
        <authorList>
            <person name="Goeker M."/>
        </authorList>
    </citation>
    <scope>NUCLEOTIDE SEQUENCE [LARGE SCALE GENOMIC DNA]</scope>
    <source>
        <strain evidence="1 4">DSM 11525</strain>
    </source>
</reference>
<evidence type="ECO:0000313" key="4">
    <source>
        <dbReference type="Proteomes" id="UP000563601"/>
    </source>
</evidence>
<reference evidence="2 3" key="1">
    <citation type="submission" date="2020-01" db="EMBL/GenBank/DDBJ databases">
        <title>The possibility of degradation of plastic by Microbulbifer hydrolyticus IRE-31.</title>
        <authorList>
            <person name="Liu L."/>
        </authorList>
    </citation>
    <scope>NUCLEOTIDE SEQUENCE [LARGE SCALE GENOMIC DNA]</scope>
    <source>
        <strain evidence="2 3">IRE-31</strain>
    </source>
</reference>
<dbReference type="InterPro" id="IPR035905">
    <property type="entry name" value="Barstar-like_sf"/>
</dbReference>
<protein>
    <submittedName>
        <fullName evidence="1">Uncharacterized protein</fullName>
    </submittedName>
</protein>
<dbReference type="Proteomes" id="UP000563601">
    <property type="component" value="Unassembled WGS sequence"/>
</dbReference>
<evidence type="ECO:0000313" key="1">
    <source>
        <dbReference type="EMBL" id="MBB5213118.1"/>
    </source>
</evidence>
<dbReference type="EMBL" id="CP047491">
    <property type="protein sequence ID" value="QHQ38674.1"/>
    <property type="molecule type" value="Genomic_DNA"/>
</dbReference>
<accession>A0A6P1T781</accession>
<dbReference type="RefSeq" id="WP_161858003.1">
    <property type="nucleotide sequence ID" value="NZ_CP047491.1"/>
</dbReference>
<dbReference type="Gene3D" id="3.30.370.10">
    <property type="entry name" value="Barstar-like"/>
    <property type="match status" value="1"/>
</dbReference>
<gene>
    <name evidence="2" type="ORF">GTQ55_06505</name>
    <name evidence="1" type="ORF">HNQ53_003365</name>
</gene>
<keyword evidence="3" id="KW-1185">Reference proteome</keyword>
<evidence type="ECO:0000313" key="2">
    <source>
        <dbReference type="EMBL" id="QHQ38674.1"/>
    </source>
</evidence>
<dbReference type="Proteomes" id="UP000464675">
    <property type="component" value="Chromosome"/>
</dbReference>